<protein>
    <submittedName>
        <fullName evidence="1">Uncharacterized protein</fullName>
    </submittedName>
</protein>
<sequence length="123" mass="13622">MTVHLSTLEKILSLKWSTVAVQYRLIKAVRTHPQEATKLLKGVKVGSNIPGLTTQAVYYHTDGQQPDLHLYANPQDTIAFDLEGHDTFGKLIIQVNNLPCDDAAAEVQQHLQSLAAEQPHVTQ</sequence>
<gene>
    <name evidence="1" type="ORF">HK100_006085</name>
</gene>
<reference evidence="1" key="1">
    <citation type="submission" date="2020-05" db="EMBL/GenBank/DDBJ databases">
        <title>Phylogenomic resolution of chytrid fungi.</title>
        <authorList>
            <person name="Stajich J.E."/>
            <person name="Amses K."/>
            <person name="Simmons R."/>
            <person name="Seto K."/>
            <person name="Myers J."/>
            <person name="Bonds A."/>
            <person name="Quandt C.A."/>
            <person name="Barry K."/>
            <person name="Liu P."/>
            <person name="Grigoriev I."/>
            <person name="Longcore J.E."/>
            <person name="James T.Y."/>
        </authorList>
    </citation>
    <scope>NUCLEOTIDE SEQUENCE</scope>
    <source>
        <strain evidence="1">JEL0513</strain>
    </source>
</reference>
<comment type="caution">
    <text evidence="1">The sequence shown here is derived from an EMBL/GenBank/DDBJ whole genome shotgun (WGS) entry which is preliminary data.</text>
</comment>
<keyword evidence="2" id="KW-1185">Reference proteome</keyword>
<dbReference type="EMBL" id="JADGJH010002824">
    <property type="protein sequence ID" value="KAJ3094621.1"/>
    <property type="molecule type" value="Genomic_DNA"/>
</dbReference>
<evidence type="ECO:0000313" key="2">
    <source>
        <dbReference type="Proteomes" id="UP001211907"/>
    </source>
</evidence>
<dbReference type="AlphaFoldDB" id="A0AAD5STH2"/>
<proteinExistence type="predicted"/>
<name>A0AAD5STH2_9FUNG</name>
<accession>A0AAD5STH2</accession>
<dbReference type="Proteomes" id="UP001211907">
    <property type="component" value="Unassembled WGS sequence"/>
</dbReference>
<organism evidence="1 2">
    <name type="scientific">Physocladia obscura</name>
    <dbReference type="NCBI Taxonomy" id="109957"/>
    <lineage>
        <taxon>Eukaryota</taxon>
        <taxon>Fungi</taxon>
        <taxon>Fungi incertae sedis</taxon>
        <taxon>Chytridiomycota</taxon>
        <taxon>Chytridiomycota incertae sedis</taxon>
        <taxon>Chytridiomycetes</taxon>
        <taxon>Chytridiales</taxon>
        <taxon>Chytriomycetaceae</taxon>
        <taxon>Physocladia</taxon>
    </lineage>
</organism>
<evidence type="ECO:0000313" key="1">
    <source>
        <dbReference type="EMBL" id="KAJ3094621.1"/>
    </source>
</evidence>